<organism evidence="1">
    <name type="scientific">marine metagenome</name>
    <dbReference type="NCBI Taxonomy" id="408172"/>
    <lineage>
        <taxon>unclassified sequences</taxon>
        <taxon>metagenomes</taxon>
        <taxon>ecological metagenomes</taxon>
    </lineage>
</organism>
<accession>A0A382D7D4</accession>
<name>A0A382D7D4_9ZZZZ</name>
<gene>
    <name evidence="1" type="ORF">METZ01_LOCUS186475</name>
</gene>
<sequence>MDAATWLADRAFGKAVAQVETKSLNVDMGLNEISTEELLELLHKTEG</sequence>
<evidence type="ECO:0000313" key="1">
    <source>
        <dbReference type="EMBL" id="SVB33621.1"/>
    </source>
</evidence>
<reference evidence="1" key="1">
    <citation type="submission" date="2018-05" db="EMBL/GenBank/DDBJ databases">
        <authorList>
            <person name="Lanie J.A."/>
            <person name="Ng W.-L."/>
            <person name="Kazmierczak K.M."/>
            <person name="Andrzejewski T.M."/>
            <person name="Davidsen T.M."/>
            <person name="Wayne K.J."/>
            <person name="Tettelin H."/>
            <person name="Glass J.I."/>
            <person name="Rusch D."/>
            <person name="Podicherti R."/>
            <person name="Tsui H.-C.T."/>
            <person name="Winkler M.E."/>
        </authorList>
    </citation>
    <scope>NUCLEOTIDE SEQUENCE</scope>
</reference>
<dbReference type="AlphaFoldDB" id="A0A382D7D4"/>
<dbReference type="EMBL" id="UINC01037716">
    <property type="protein sequence ID" value="SVB33621.1"/>
    <property type="molecule type" value="Genomic_DNA"/>
</dbReference>
<protein>
    <submittedName>
        <fullName evidence="1">Uncharacterized protein</fullName>
    </submittedName>
</protein>
<proteinExistence type="predicted"/>